<evidence type="ECO:0000256" key="3">
    <source>
        <dbReference type="ARBA" id="ARBA00023186"/>
    </source>
</evidence>
<proteinExistence type="inferred from homology"/>
<reference evidence="5 6" key="1">
    <citation type="journal article" date="2024" name="Front Chem Biol">
        <title>Unveiling the potential of Daldinia eschscholtzii MFLUCC 19-0629 through bioactivity and bioinformatics studies for enhanced sustainable agriculture production.</title>
        <authorList>
            <person name="Brooks S."/>
            <person name="Weaver J.A."/>
            <person name="Klomchit A."/>
            <person name="Alharthi S.A."/>
            <person name="Onlamun T."/>
            <person name="Nurani R."/>
            <person name="Vong T.K."/>
            <person name="Alberti F."/>
            <person name="Greco C."/>
        </authorList>
    </citation>
    <scope>NUCLEOTIDE SEQUENCE [LARGE SCALE GENOMIC DNA]</scope>
    <source>
        <strain evidence="5">MFLUCC 19-0629</strain>
    </source>
</reference>
<dbReference type="SUPFAM" id="SSF48371">
    <property type="entry name" value="ARM repeat"/>
    <property type="match status" value="1"/>
</dbReference>
<dbReference type="GO" id="GO:0001965">
    <property type="term" value="F:G-protein alpha-subunit binding"/>
    <property type="evidence" value="ECO:0007669"/>
    <property type="project" value="TreeGrafter"/>
</dbReference>
<sequence length="468" mass="51468">MSQPSQQIAAAAALRGPAKLAAVTSLIEKLSKDLASANLSPQQRDSALEELKIYGRDPQNADPIFTKEGIGMLARYALDSSSSTTSRNALRVLCNALLLKEETRQVFVDLGYGDKLCDKLQSDSYDDEFLVSRILFLTTYGTDLNLTELIDKHHLADAINKHLGRHATGRASGSPVTNPMEDMALTETLKLLFNITHHCKDRVSAFTAAIPHIVTLLCKGSFQVQKPLEPPTGQLIHALLNLDISAEEVQQSLFPQSNPSVLADRLIDLLSTSTEVYENGDLEPSITPLVSVIRGVHEHAPVDVKKSIRSKLLPTEEDRNEVLGRTSTLPSWLLKNSTNPLTPQLREIISNLFFDMSDKDASKFVENVGYGFASGFLFNRNLPVPDNASEAFSPATGGPSRPVNPITGQFLDAERHPEEAKMTDAEKEREAERLLRANGVISAENPVRTAVQEGRFEELPDDYKEDSD</sequence>
<dbReference type="GO" id="GO:0005737">
    <property type="term" value="C:cytoplasm"/>
    <property type="evidence" value="ECO:0007669"/>
    <property type="project" value="TreeGrafter"/>
</dbReference>
<dbReference type="Pfam" id="PF10165">
    <property type="entry name" value="Ric8"/>
    <property type="match status" value="1"/>
</dbReference>
<keyword evidence="2" id="KW-0344">Guanine-nucleotide releasing factor</keyword>
<dbReference type="InterPro" id="IPR019318">
    <property type="entry name" value="Gua_nucleotide_exch_fac_Ric8"/>
</dbReference>
<feature type="region of interest" description="Disordered" evidence="4">
    <location>
        <begin position="446"/>
        <end position="468"/>
    </location>
</feature>
<gene>
    <name evidence="5" type="ORF">Daesc_008948</name>
</gene>
<protein>
    <submittedName>
        <fullName evidence="5">Uncharacterized protein</fullName>
    </submittedName>
</protein>
<name>A0AAX6M920_9PEZI</name>
<keyword evidence="6" id="KW-1185">Reference proteome</keyword>
<evidence type="ECO:0000256" key="1">
    <source>
        <dbReference type="ARBA" id="ARBA00009049"/>
    </source>
</evidence>
<dbReference type="GO" id="GO:0007186">
    <property type="term" value="P:G protein-coupled receptor signaling pathway"/>
    <property type="evidence" value="ECO:0007669"/>
    <property type="project" value="TreeGrafter"/>
</dbReference>
<evidence type="ECO:0000256" key="2">
    <source>
        <dbReference type="ARBA" id="ARBA00022658"/>
    </source>
</evidence>
<dbReference type="AlphaFoldDB" id="A0AAX6M920"/>
<comment type="similarity">
    <text evidence="1">Belongs to the synembryn family.</text>
</comment>
<comment type="caution">
    <text evidence="5">The sequence shown here is derived from an EMBL/GenBank/DDBJ whole genome shotgun (WGS) entry which is preliminary data.</text>
</comment>
<dbReference type="GO" id="GO:0005085">
    <property type="term" value="F:guanyl-nucleotide exchange factor activity"/>
    <property type="evidence" value="ECO:0007669"/>
    <property type="project" value="UniProtKB-KW"/>
</dbReference>
<dbReference type="PANTHER" id="PTHR12425">
    <property type="entry name" value="SYNEMBRYN"/>
    <property type="match status" value="1"/>
</dbReference>
<dbReference type="InterPro" id="IPR016024">
    <property type="entry name" value="ARM-type_fold"/>
</dbReference>
<evidence type="ECO:0000256" key="4">
    <source>
        <dbReference type="SAM" id="MobiDB-lite"/>
    </source>
</evidence>
<evidence type="ECO:0000313" key="6">
    <source>
        <dbReference type="Proteomes" id="UP001369815"/>
    </source>
</evidence>
<dbReference type="Proteomes" id="UP001369815">
    <property type="component" value="Unassembled WGS sequence"/>
</dbReference>
<dbReference type="Gene3D" id="1.25.10.10">
    <property type="entry name" value="Leucine-rich Repeat Variant"/>
    <property type="match status" value="1"/>
</dbReference>
<keyword evidence="3" id="KW-0143">Chaperone</keyword>
<organism evidence="5 6">
    <name type="scientific">Daldinia eschscholtzii</name>
    <dbReference type="NCBI Taxonomy" id="292717"/>
    <lineage>
        <taxon>Eukaryota</taxon>
        <taxon>Fungi</taxon>
        <taxon>Dikarya</taxon>
        <taxon>Ascomycota</taxon>
        <taxon>Pezizomycotina</taxon>
        <taxon>Sordariomycetes</taxon>
        <taxon>Xylariomycetidae</taxon>
        <taxon>Xylariales</taxon>
        <taxon>Hypoxylaceae</taxon>
        <taxon>Daldinia</taxon>
    </lineage>
</organism>
<accession>A0AAX6M920</accession>
<dbReference type="PANTHER" id="PTHR12425:SF5">
    <property type="entry name" value="SYNEMBRYN"/>
    <property type="match status" value="1"/>
</dbReference>
<evidence type="ECO:0000313" key="5">
    <source>
        <dbReference type="EMBL" id="KAK6948877.1"/>
    </source>
</evidence>
<dbReference type="EMBL" id="JBANMG010000009">
    <property type="protein sequence ID" value="KAK6948877.1"/>
    <property type="molecule type" value="Genomic_DNA"/>
</dbReference>
<dbReference type="InterPro" id="IPR011989">
    <property type="entry name" value="ARM-like"/>
</dbReference>